<dbReference type="EMBL" id="JBBXMP010000090">
    <property type="protein sequence ID" value="KAL0062991.1"/>
    <property type="molecule type" value="Genomic_DNA"/>
</dbReference>
<proteinExistence type="predicted"/>
<dbReference type="Pfam" id="PF01823">
    <property type="entry name" value="MACPF"/>
    <property type="match status" value="1"/>
</dbReference>
<protein>
    <recommendedName>
        <fullName evidence="1">MACPF domain-containing protein</fullName>
    </recommendedName>
</protein>
<evidence type="ECO:0000259" key="1">
    <source>
        <dbReference type="Pfam" id="PF01823"/>
    </source>
</evidence>
<evidence type="ECO:0000313" key="2">
    <source>
        <dbReference type="EMBL" id="KAL0062991.1"/>
    </source>
</evidence>
<sequence length="325" mass="36467">MAEFPANKWLGYTINLCRLVPTHTDHVSKFVQTNHHFLEFDVQNTRPVTIGGKAYAVPKDISVSQNLLGGETFVTFPSGQDATNKLKTDHTLLPRLYPVVGKDDSVSRAVYQSLSSDLQYAFYSFREPKYIATIENCKDLLNESVLLQYLRDLPPSFDGENPEVVNKYKGFFSLWGSHVVTGAEYGSWLQIAFGSQHIWGSNDNSEIKAAWTEDVKADYDGIPSGGHYDPNIKSTPQYKDYQQIRSSDVSISGGDTNLAINLHSNKDYKSFEAWQATANQPSTKPSSFSLTEVWTLVGLSDNVELARFALPLYKAYQWIMAHPSK</sequence>
<comment type="caution">
    <text evidence="2">The sequence shown here is derived from an EMBL/GenBank/DDBJ whole genome shotgun (WGS) entry which is preliminary data.</text>
</comment>
<name>A0ABR2ZMU4_9AGAR</name>
<dbReference type="Proteomes" id="UP001437256">
    <property type="component" value="Unassembled WGS sequence"/>
</dbReference>
<accession>A0ABR2ZMU4</accession>
<reference evidence="2 3" key="1">
    <citation type="submission" date="2024-05" db="EMBL/GenBank/DDBJ databases">
        <title>A draft genome resource for the thread blight pathogen Marasmius tenuissimus strain MS-2.</title>
        <authorList>
            <person name="Yulfo-Soto G.E."/>
            <person name="Baruah I.K."/>
            <person name="Amoako-Attah I."/>
            <person name="Bukari Y."/>
            <person name="Meinhardt L.W."/>
            <person name="Bailey B.A."/>
            <person name="Cohen S.P."/>
        </authorList>
    </citation>
    <scope>NUCLEOTIDE SEQUENCE [LARGE SCALE GENOMIC DNA]</scope>
    <source>
        <strain evidence="2 3">MS-2</strain>
    </source>
</reference>
<organism evidence="2 3">
    <name type="scientific">Marasmius tenuissimus</name>
    <dbReference type="NCBI Taxonomy" id="585030"/>
    <lineage>
        <taxon>Eukaryota</taxon>
        <taxon>Fungi</taxon>
        <taxon>Dikarya</taxon>
        <taxon>Basidiomycota</taxon>
        <taxon>Agaricomycotina</taxon>
        <taxon>Agaricomycetes</taxon>
        <taxon>Agaricomycetidae</taxon>
        <taxon>Agaricales</taxon>
        <taxon>Marasmiineae</taxon>
        <taxon>Marasmiaceae</taxon>
        <taxon>Marasmius</taxon>
    </lineage>
</organism>
<feature type="domain" description="MACPF" evidence="1">
    <location>
        <begin position="126"/>
        <end position="278"/>
    </location>
</feature>
<evidence type="ECO:0000313" key="3">
    <source>
        <dbReference type="Proteomes" id="UP001437256"/>
    </source>
</evidence>
<dbReference type="InterPro" id="IPR020864">
    <property type="entry name" value="MACPF"/>
</dbReference>
<keyword evidence="3" id="KW-1185">Reference proteome</keyword>
<gene>
    <name evidence="2" type="ORF">AAF712_010122</name>
</gene>